<protein>
    <submittedName>
        <fullName evidence="1">Uncharacterized protein</fullName>
    </submittedName>
</protein>
<keyword evidence="2" id="KW-1185">Reference proteome</keyword>
<evidence type="ECO:0000313" key="2">
    <source>
        <dbReference type="Proteomes" id="UP000543836"/>
    </source>
</evidence>
<dbReference type="RefSeq" id="WP_154668637.1">
    <property type="nucleotide sequence ID" value="NZ_JACIIG010000001.1"/>
</dbReference>
<dbReference type="Proteomes" id="UP000543836">
    <property type="component" value="Unassembled WGS sequence"/>
</dbReference>
<dbReference type="EMBL" id="JACIIG010000001">
    <property type="protein sequence ID" value="MBB4566733.1"/>
    <property type="molecule type" value="Genomic_DNA"/>
</dbReference>
<dbReference type="AlphaFoldDB" id="A0A7W7EK01"/>
<sequence length="53" mass="6379">MNRLRTLVMAITAIIAAIKIDVSISHRVNRHPPPERRMFFIFGHRYNYFSYEE</sequence>
<gene>
    <name evidence="1" type="ORF">GGE60_000821</name>
</gene>
<proteinExistence type="predicted"/>
<name>A0A7W7EK01_9HYPH</name>
<organism evidence="1 2">
    <name type="scientific">Rhizobium leucaenae</name>
    <dbReference type="NCBI Taxonomy" id="29450"/>
    <lineage>
        <taxon>Bacteria</taxon>
        <taxon>Pseudomonadati</taxon>
        <taxon>Pseudomonadota</taxon>
        <taxon>Alphaproteobacteria</taxon>
        <taxon>Hyphomicrobiales</taxon>
        <taxon>Rhizobiaceae</taxon>
        <taxon>Rhizobium/Agrobacterium group</taxon>
        <taxon>Rhizobium</taxon>
    </lineage>
</organism>
<evidence type="ECO:0000313" key="1">
    <source>
        <dbReference type="EMBL" id="MBB4566733.1"/>
    </source>
</evidence>
<comment type="caution">
    <text evidence="1">The sequence shown here is derived from an EMBL/GenBank/DDBJ whole genome shotgun (WGS) entry which is preliminary data.</text>
</comment>
<accession>A0A7W7EK01</accession>
<reference evidence="1 2" key="1">
    <citation type="submission" date="2020-08" db="EMBL/GenBank/DDBJ databases">
        <title>Genomic Encyclopedia of Type Strains, Phase IV (KMG-V): Genome sequencing to study the core and pangenomes of soil and plant-associated prokaryotes.</title>
        <authorList>
            <person name="Whitman W."/>
        </authorList>
    </citation>
    <scope>NUCLEOTIDE SEQUENCE [LARGE SCALE GENOMIC DNA]</scope>
    <source>
        <strain evidence="1 2">SEMIA 492</strain>
    </source>
</reference>